<keyword evidence="1" id="KW-0812">Transmembrane</keyword>
<dbReference type="AlphaFoldDB" id="L9ZQ48"/>
<sequence>MERGDTYLKCGVVEHTMSIGRFRDVPSEMDGVEREIAAAQYPEGGLVFGLASGVVAGMLTSALLLVTLPFVGALAGFAVGRQYRTYRLRQRRRSRESGE</sequence>
<protein>
    <submittedName>
        <fullName evidence="2">Uncharacterized protein</fullName>
    </submittedName>
</protein>
<evidence type="ECO:0000313" key="2">
    <source>
        <dbReference type="EMBL" id="ELY87283.1"/>
    </source>
</evidence>
<dbReference type="PATRIC" id="fig|1227493.4.peg.3695"/>
<evidence type="ECO:0000256" key="1">
    <source>
        <dbReference type="SAM" id="Phobius"/>
    </source>
</evidence>
<proteinExistence type="predicted"/>
<dbReference type="STRING" id="1227493.C483_18368"/>
<comment type="caution">
    <text evidence="2">The sequence shown here is derived from an EMBL/GenBank/DDBJ whole genome shotgun (WGS) entry which is preliminary data.</text>
</comment>
<feature type="transmembrane region" description="Helical" evidence="1">
    <location>
        <begin position="54"/>
        <end position="79"/>
    </location>
</feature>
<name>L9ZQ48_9EURY</name>
<keyword evidence="3" id="KW-1185">Reference proteome</keyword>
<organism evidence="2 3">
    <name type="scientific">Natrialba hulunbeirensis JCM 10989</name>
    <dbReference type="NCBI Taxonomy" id="1227493"/>
    <lineage>
        <taxon>Archaea</taxon>
        <taxon>Methanobacteriati</taxon>
        <taxon>Methanobacteriota</taxon>
        <taxon>Stenosarchaea group</taxon>
        <taxon>Halobacteria</taxon>
        <taxon>Halobacteriales</taxon>
        <taxon>Natrialbaceae</taxon>
        <taxon>Natrialba</taxon>
    </lineage>
</organism>
<reference evidence="2 3" key="1">
    <citation type="journal article" date="2014" name="PLoS Genet.">
        <title>Phylogenetically driven sequencing of extremely halophilic archaea reveals strategies for static and dynamic osmo-response.</title>
        <authorList>
            <person name="Becker E.A."/>
            <person name="Seitzer P.M."/>
            <person name="Tritt A."/>
            <person name="Larsen D."/>
            <person name="Krusor M."/>
            <person name="Yao A.I."/>
            <person name="Wu D."/>
            <person name="Madern D."/>
            <person name="Eisen J.A."/>
            <person name="Darling A.E."/>
            <person name="Facciotti M.T."/>
        </authorList>
    </citation>
    <scope>NUCLEOTIDE SEQUENCE [LARGE SCALE GENOMIC DNA]</scope>
    <source>
        <strain evidence="2 3">JCM 10989</strain>
    </source>
</reference>
<evidence type="ECO:0000313" key="3">
    <source>
        <dbReference type="Proteomes" id="UP000011519"/>
    </source>
</evidence>
<gene>
    <name evidence="2" type="ORF">C483_18368</name>
</gene>
<keyword evidence="1" id="KW-0472">Membrane</keyword>
<dbReference type="Proteomes" id="UP000011519">
    <property type="component" value="Unassembled WGS sequence"/>
</dbReference>
<keyword evidence="1" id="KW-1133">Transmembrane helix</keyword>
<accession>L9ZQ48</accession>
<dbReference type="EMBL" id="AOIM01000042">
    <property type="protein sequence ID" value="ELY87283.1"/>
    <property type="molecule type" value="Genomic_DNA"/>
</dbReference>